<dbReference type="PANTHER" id="PTHR24349">
    <property type="entry name" value="SERINE/THREONINE-PROTEIN KINASE"/>
    <property type="match status" value="1"/>
</dbReference>
<dbReference type="PROSITE" id="PS50011">
    <property type="entry name" value="PROTEIN_KINASE_DOM"/>
    <property type="match status" value="1"/>
</dbReference>
<accession>A0A9R1W4E0</accession>
<feature type="transmembrane region" description="Helical" evidence="7">
    <location>
        <begin position="136"/>
        <end position="161"/>
    </location>
</feature>
<evidence type="ECO:0000256" key="3">
    <source>
        <dbReference type="ARBA" id="ARBA00022679"/>
    </source>
</evidence>
<keyword evidence="7" id="KW-0472">Membrane</keyword>
<dbReference type="GO" id="GO:0004683">
    <property type="term" value="F:calcium/calmodulin-dependent protein kinase activity"/>
    <property type="evidence" value="ECO:0000318"/>
    <property type="project" value="GO_Central"/>
</dbReference>
<evidence type="ECO:0000313" key="9">
    <source>
        <dbReference type="EMBL" id="KAJ0216888.1"/>
    </source>
</evidence>
<feature type="domain" description="Protein kinase" evidence="8">
    <location>
        <begin position="1"/>
        <end position="199"/>
    </location>
</feature>
<keyword evidence="5" id="KW-0418">Kinase</keyword>
<evidence type="ECO:0000256" key="5">
    <source>
        <dbReference type="ARBA" id="ARBA00022777"/>
    </source>
</evidence>
<dbReference type="GO" id="GO:0005634">
    <property type="term" value="C:nucleus"/>
    <property type="evidence" value="ECO:0000318"/>
    <property type="project" value="GO_Central"/>
</dbReference>
<reference evidence="9 10" key="1">
    <citation type="journal article" date="2017" name="Nat. Commun.">
        <title>Genome assembly with in vitro proximity ligation data and whole-genome triplication in lettuce.</title>
        <authorList>
            <person name="Reyes-Chin-Wo S."/>
            <person name="Wang Z."/>
            <person name="Yang X."/>
            <person name="Kozik A."/>
            <person name="Arikit S."/>
            <person name="Song C."/>
            <person name="Xia L."/>
            <person name="Froenicke L."/>
            <person name="Lavelle D.O."/>
            <person name="Truco M.J."/>
            <person name="Xia R."/>
            <person name="Zhu S."/>
            <person name="Xu C."/>
            <person name="Xu H."/>
            <person name="Xu X."/>
            <person name="Cox K."/>
            <person name="Korf I."/>
            <person name="Meyers B.C."/>
            <person name="Michelmore R.W."/>
        </authorList>
    </citation>
    <scope>NUCLEOTIDE SEQUENCE [LARGE SCALE GENOMIC DNA]</scope>
    <source>
        <strain evidence="10">cv. Salinas</strain>
        <tissue evidence="9">Seedlings</tissue>
    </source>
</reference>
<dbReference type="GO" id="GO:0005737">
    <property type="term" value="C:cytoplasm"/>
    <property type="evidence" value="ECO:0000318"/>
    <property type="project" value="GO_Central"/>
</dbReference>
<comment type="similarity">
    <text evidence="1">Belongs to the protein kinase superfamily. CAMK Ser/Thr protein kinase family. CaMK subfamily.</text>
</comment>
<dbReference type="AlphaFoldDB" id="A0A9R1W4E0"/>
<dbReference type="InterPro" id="IPR000719">
    <property type="entry name" value="Prot_kinase_dom"/>
</dbReference>
<dbReference type="GO" id="GO:0005516">
    <property type="term" value="F:calmodulin binding"/>
    <property type="evidence" value="ECO:0000318"/>
    <property type="project" value="GO_Central"/>
</dbReference>
<dbReference type="EMBL" id="NBSK02000003">
    <property type="protein sequence ID" value="KAJ0216888.1"/>
    <property type="molecule type" value="Genomic_DNA"/>
</dbReference>
<dbReference type="GO" id="GO:0035556">
    <property type="term" value="P:intracellular signal transduction"/>
    <property type="evidence" value="ECO:0000318"/>
    <property type="project" value="GO_Central"/>
</dbReference>
<dbReference type="OrthoDB" id="40902at2759"/>
<feature type="transmembrane region" description="Helical" evidence="7">
    <location>
        <begin position="173"/>
        <end position="190"/>
    </location>
</feature>
<dbReference type="SUPFAM" id="SSF56112">
    <property type="entry name" value="Protein kinase-like (PK-like)"/>
    <property type="match status" value="1"/>
</dbReference>
<dbReference type="InterPro" id="IPR050205">
    <property type="entry name" value="CDPK_Ser/Thr_kinases"/>
</dbReference>
<evidence type="ECO:0000256" key="1">
    <source>
        <dbReference type="ARBA" id="ARBA00005354"/>
    </source>
</evidence>
<proteinExistence type="inferred from homology"/>
<dbReference type="Gene3D" id="1.10.510.10">
    <property type="entry name" value="Transferase(Phosphotransferase) domain 1"/>
    <property type="match status" value="1"/>
</dbReference>
<keyword evidence="10" id="KW-1185">Reference proteome</keyword>
<organism evidence="9 10">
    <name type="scientific">Lactuca sativa</name>
    <name type="common">Garden lettuce</name>
    <dbReference type="NCBI Taxonomy" id="4236"/>
    <lineage>
        <taxon>Eukaryota</taxon>
        <taxon>Viridiplantae</taxon>
        <taxon>Streptophyta</taxon>
        <taxon>Embryophyta</taxon>
        <taxon>Tracheophyta</taxon>
        <taxon>Spermatophyta</taxon>
        <taxon>Magnoliopsida</taxon>
        <taxon>eudicotyledons</taxon>
        <taxon>Gunneridae</taxon>
        <taxon>Pentapetalae</taxon>
        <taxon>asterids</taxon>
        <taxon>campanulids</taxon>
        <taxon>Asterales</taxon>
        <taxon>Asteraceae</taxon>
        <taxon>Cichorioideae</taxon>
        <taxon>Cichorieae</taxon>
        <taxon>Lactucinae</taxon>
        <taxon>Lactuca</taxon>
    </lineage>
</organism>
<evidence type="ECO:0000313" key="10">
    <source>
        <dbReference type="Proteomes" id="UP000235145"/>
    </source>
</evidence>
<evidence type="ECO:0000259" key="8">
    <source>
        <dbReference type="PROSITE" id="PS50011"/>
    </source>
</evidence>
<keyword evidence="6" id="KW-0067">ATP-binding</keyword>
<gene>
    <name evidence="9" type="ORF">LSAT_V11C300111600</name>
</gene>
<protein>
    <recommendedName>
        <fullName evidence="8">Protein kinase domain-containing protein</fullName>
    </recommendedName>
</protein>
<keyword evidence="2" id="KW-0723">Serine/threonine-protein kinase</keyword>
<keyword evidence="4" id="KW-0547">Nucleotide-binding</keyword>
<evidence type="ECO:0000256" key="7">
    <source>
        <dbReference type="SAM" id="Phobius"/>
    </source>
</evidence>
<evidence type="ECO:0000256" key="6">
    <source>
        <dbReference type="ARBA" id="ARBA00022840"/>
    </source>
</evidence>
<dbReference type="SMART" id="SM00220">
    <property type="entry name" value="S_TKc"/>
    <property type="match status" value="1"/>
</dbReference>
<sequence>MRKLINKDDIDDVRRELCGAYEDRHSVNLIMELCAGAELFDRIIAKVHYSECAVAGLCQQMVSVVHDCHTMGVFHRDFKVGNFFSLGTDEDSPLKATEFGLSVFFKPGDVLRDVVGSVYYVAPEVLRRHYGDEADIWSTGVILYILLSSVQLSNFFFCKFAERHGWDYTRYNLFYSFLLVIIFAFEHFNFPNFVLQLVY</sequence>
<dbReference type="Proteomes" id="UP000235145">
    <property type="component" value="Unassembled WGS sequence"/>
</dbReference>
<evidence type="ECO:0000256" key="4">
    <source>
        <dbReference type="ARBA" id="ARBA00022741"/>
    </source>
</evidence>
<dbReference type="GO" id="GO:0005524">
    <property type="term" value="F:ATP binding"/>
    <property type="evidence" value="ECO:0007669"/>
    <property type="project" value="UniProtKB-KW"/>
</dbReference>
<evidence type="ECO:0000256" key="2">
    <source>
        <dbReference type="ARBA" id="ARBA00022527"/>
    </source>
</evidence>
<dbReference type="InterPro" id="IPR011009">
    <property type="entry name" value="Kinase-like_dom_sf"/>
</dbReference>
<keyword evidence="7" id="KW-0812">Transmembrane</keyword>
<name>A0A9R1W4E0_LACSA</name>
<comment type="caution">
    <text evidence="9">The sequence shown here is derived from an EMBL/GenBank/DDBJ whole genome shotgun (WGS) entry which is preliminary data.</text>
</comment>
<keyword evidence="7" id="KW-1133">Transmembrane helix</keyword>
<keyword evidence="3" id="KW-0808">Transferase</keyword>
<dbReference type="GO" id="GO:0009931">
    <property type="term" value="F:calcium-dependent protein serine/threonine kinase activity"/>
    <property type="evidence" value="ECO:0000318"/>
    <property type="project" value="GO_Central"/>
</dbReference>
<dbReference type="Pfam" id="PF00069">
    <property type="entry name" value="Pkinase"/>
    <property type="match status" value="1"/>
</dbReference>